<organism evidence="2 3">
    <name type="scientific">Ruminococcus gauvreauii</name>
    <dbReference type="NCBI Taxonomy" id="438033"/>
    <lineage>
        <taxon>Bacteria</taxon>
        <taxon>Bacillati</taxon>
        <taxon>Bacillota</taxon>
        <taxon>Clostridia</taxon>
        <taxon>Eubacteriales</taxon>
        <taxon>Oscillospiraceae</taxon>
        <taxon>Ruminococcus</taxon>
    </lineage>
</organism>
<sequence>MIDLKNLGNYQENNRIEAKRALGGLPKSIWETYSAFANTIGGMILLGVEEMPDKSLKAIDLPDPDRLIHEFWKLVNDGNKASVNVLSRRDIVIHKLEGKRIISIDVPRADRRDRPVFIDGDMYTGTYRRDGEGDYHCTREEIERMLRDAGKTDTDSRVIKSLPASVMERDSVDHFRFVMMCSRPNHLWEKLEDDEFLTRAGALKSGEDGELHPTEAGLLMFGNEQAIRSVFPDYHLEYRELDYEHEVSYRFTSEDSSWSGNIYDFYFKVCYRLSEYFTYQFRHTPEEAEVAMALKEALANCIVNADYNGQGGIVVMKRPTAFIFSNPGSFRMDVEKARGAGVSDPRNTIMNRMFKLIGLCEGLGGGLIRIFSTWQKKEWPQPVIRESFHPDRITLILTFDEENLNMKPDPPKWDRRRRMTLRKMRKDAIIDYVTRHVTATADDIAELLMIRADGALQLIQELCEEQILVTETIRGKTTCRLKS</sequence>
<dbReference type="EMBL" id="CP102290">
    <property type="protein sequence ID" value="UWP59020.1"/>
    <property type="molecule type" value="Genomic_DNA"/>
</dbReference>
<keyword evidence="3" id="KW-1185">Reference proteome</keyword>
<name>A0ABY5VEP6_9FIRM</name>
<dbReference type="InterPro" id="IPR007421">
    <property type="entry name" value="Schlafen_AlbA_2_dom"/>
</dbReference>
<reference evidence="2" key="1">
    <citation type="journal article" date="2022" name="Cell">
        <title>Design, construction, and in vivo augmentation of a complex gut microbiome.</title>
        <authorList>
            <person name="Cheng A.G."/>
            <person name="Ho P.Y."/>
            <person name="Aranda-Diaz A."/>
            <person name="Jain S."/>
            <person name="Yu F.B."/>
            <person name="Meng X."/>
            <person name="Wang M."/>
            <person name="Iakiviak M."/>
            <person name="Nagashima K."/>
            <person name="Zhao A."/>
            <person name="Murugkar P."/>
            <person name="Patil A."/>
            <person name="Atabakhsh K."/>
            <person name="Weakley A."/>
            <person name="Yan J."/>
            <person name="Brumbaugh A.R."/>
            <person name="Higginbottom S."/>
            <person name="Dimas A."/>
            <person name="Shiver A.L."/>
            <person name="Deutschbauer A."/>
            <person name="Neff N."/>
            <person name="Sonnenburg J.L."/>
            <person name="Huang K.C."/>
            <person name="Fischbach M.A."/>
        </authorList>
    </citation>
    <scope>NUCLEOTIDE SEQUENCE</scope>
    <source>
        <strain evidence="2">DSM 19829</strain>
    </source>
</reference>
<dbReference type="InterPro" id="IPR038461">
    <property type="entry name" value="Schlafen_AlbA_2_dom_sf"/>
</dbReference>
<accession>A0ABY5VEP6</accession>
<protein>
    <submittedName>
        <fullName evidence="2">DNA binding domain-containing protein</fullName>
    </submittedName>
</protein>
<dbReference type="Gene3D" id="3.30.565.60">
    <property type="match status" value="1"/>
</dbReference>
<proteinExistence type="predicted"/>
<dbReference type="Pfam" id="PF13749">
    <property type="entry name" value="HATPase_c_4"/>
    <property type="match status" value="1"/>
</dbReference>
<dbReference type="InterPro" id="IPR038475">
    <property type="entry name" value="RecG_C_sf"/>
</dbReference>
<dbReference type="Gene3D" id="3.30.950.30">
    <property type="entry name" value="Schlafen, AAA domain"/>
    <property type="match status" value="1"/>
</dbReference>
<evidence type="ECO:0000259" key="1">
    <source>
        <dbReference type="Pfam" id="PF04326"/>
    </source>
</evidence>
<evidence type="ECO:0000313" key="2">
    <source>
        <dbReference type="EMBL" id="UWP59020.1"/>
    </source>
</evidence>
<dbReference type="PANTHER" id="PTHR30595:SF6">
    <property type="entry name" value="SCHLAFEN ALBA-2 DOMAIN-CONTAINING PROTEIN"/>
    <property type="match status" value="1"/>
</dbReference>
<dbReference type="RefSeq" id="WP_049898464.1">
    <property type="nucleotide sequence ID" value="NZ_CABLBR010000043.1"/>
</dbReference>
<feature type="domain" description="Schlafen AlbA-2" evidence="1">
    <location>
        <begin position="12"/>
        <end position="136"/>
    </location>
</feature>
<dbReference type="Pfam" id="PF04326">
    <property type="entry name" value="SLFN_AlbA_2"/>
    <property type="match status" value="1"/>
</dbReference>
<gene>
    <name evidence="2" type="ORF">NQ502_16865</name>
</gene>
<dbReference type="Proteomes" id="UP001060164">
    <property type="component" value="Chromosome"/>
</dbReference>
<evidence type="ECO:0000313" key="3">
    <source>
        <dbReference type="Proteomes" id="UP001060164"/>
    </source>
</evidence>
<dbReference type="PANTHER" id="PTHR30595">
    <property type="entry name" value="GLPR-RELATED TRANSCRIPTIONAL REPRESSOR"/>
    <property type="match status" value="1"/>
</dbReference>